<gene>
    <name evidence="4" type="primary">6051476</name>
    <name evidence="3" type="ORF">CpipJ_CPIJ017273</name>
</gene>
<keyword evidence="5" id="KW-1185">Reference proteome</keyword>
<protein>
    <recommendedName>
        <fullName evidence="2">Kazal-like domain-containing protein</fullName>
    </recommendedName>
</protein>
<feature type="domain" description="Kazal-like" evidence="2">
    <location>
        <begin position="98"/>
        <end position="151"/>
    </location>
</feature>
<evidence type="ECO:0000313" key="5">
    <source>
        <dbReference type="Proteomes" id="UP000002320"/>
    </source>
</evidence>
<feature type="compositionally biased region" description="Low complexity" evidence="1">
    <location>
        <begin position="76"/>
        <end position="85"/>
    </location>
</feature>
<dbReference type="AlphaFoldDB" id="B0XE38"/>
<sequence length="151" mass="16907">MGPTDQPTGQVQGRLKRGGVFLLSLHLWCCWRLVRRLDAASPYLNSSPFSTSQPVRATFLGQSVNELTTAPIRVVSRPQQSNNNNLPPPLEPRKPSRSRDFYGCLSNCLTLSHYNPVCGTDHTTYHNVYKLDCANRCGARPRVQVRRPGIC</sequence>
<dbReference type="EnsemblMetazoa" id="CPIJ017273-RA">
    <property type="protein sequence ID" value="CPIJ017273-PA"/>
    <property type="gene ID" value="CPIJ017273"/>
</dbReference>
<dbReference type="InterPro" id="IPR039932">
    <property type="entry name" value="Spink4-like"/>
</dbReference>
<organism>
    <name type="scientific">Culex quinquefasciatus</name>
    <name type="common">Southern house mosquito</name>
    <name type="synonym">Culex pungens</name>
    <dbReference type="NCBI Taxonomy" id="7176"/>
    <lineage>
        <taxon>Eukaryota</taxon>
        <taxon>Metazoa</taxon>
        <taxon>Ecdysozoa</taxon>
        <taxon>Arthropoda</taxon>
        <taxon>Hexapoda</taxon>
        <taxon>Insecta</taxon>
        <taxon>Pterygota</taxon>
        <taxon>Neoptera</taxon>
        <taxon>Endopterygota</taxon>
        <taxon>Diptera</taxon>
        <taxon>Nematocera</taxon>
        <taxon>Culicoidea</taxon>
        <taxon>Culicidae</taxon>
        <taxon>Culicinae</taxon>
        <taxon>Culicini</taxon>
        <taxon>Culex</taxon>
        <taxon>Culex</taxon>
    </lineage>
</organism>
<dbReference type="EMBL" id="DS232801">
    <property type="protein sequence ID" value="EDS45810.1"/>
    <property type="molecule type" value="Genomic_DNA"/>
</dbReference>
<proteinExistence type="predicted"/>
<dbReference type="HOGENOM" id="CLU_1733295_0_0_1"/>
<evidence type="ECO:0000259" key="2">
    <source>
        <dbReference type="PROSITE" id="PS51465"/>
    </source>
</evidence>
<dbReference type="PANTHER" id="PTHR21179:SF1">
    <property type="entry name" value="KAZ1-TYPE SERINE PROTEASE INHIBITOR-LIKE PROTEIN TYPE EPSILON-RELATED"/>
    <property type="match status" value="1"/>
</dbReference>
<dbReference type="InterPro" id="IPR002350">
    <property type="entry name" value="Kazal_dom"/>
</dbReference>
<accession>B0XE38</accession>
<feature type="region of interest" description="Disordered" evidence="1">
    <location>
        <begin position="75"/>
        <end position="95"/>
    </location>
</feature>
<dbReference type="KEGG" id="cqu:CpipJ_CPIJ017273"/>
<evidence type="ECO:0000313" key="4">
    <source>
        <dbReference type="EnsemblMetazoa" id="CPIJ017273-PA"/>
    </source>
</evidence>
<reference evidence="3" key="1">
    <citation type="submission" date="2007-03" db="EMBL/GenBank/DDBJ databases">
        <title>Annotation of Culex pipiens quinquefasciatus.</title>
        <authorList>
            <consortium name="The Broad Institute Genome Sequencing Platform"/>
            <person name="Atkinson P.W."/>
            <person name="Hemingway J."/>
            <person name="Christensen B.M."/>
            <person name="Higgs S."/>
            <person name="Kodira C."/>
            <person name="Hannick L."/>
            <person name="Megy K."/>
            <person name="O'Leary S."/>
            <person name="Pearson M."/>
            <person name="Haas B.J."/>
            <person name="Mauceli E."/>
            <person name="Wortman J.R."/>
            <person name="Lee N.H."/>
            <person name="Guigo R."/>
            <person name="Stanke M."/>
            <person name="Alvarado L."/>
            <person name="Amedeo P."/>
            <person name="Antoine C.H."/>
            <person name="Arensburger P."/>
            <person name="Bidwell S.L."/>
            <person name="Crawford M."/>
            <person name="Camaro F."/>
            <person name="Devon K."/>
            <person name="Engels R."/>
            <person name="Hammond M."/>
            <person name="Howarth C."/>
            <person name="Koehrsen M."/>
            <person name="Lawson D."/>
            <person name="Montgomery P."/>
            <person name="Nene V."/>
            <person name="Nusbaum C."/>
            <person name="Puiu D."/>
            <person name="Romero-Severson J."/>
            <person name="Severson D.W."/>
            <person name="Shumway M."/>
            <person name="Sisk P."/>
            <person name="Stolte C."/>
            <person name="Zeng Q."/>
            <person name="Eisenstadt E."/>
            <person name="Fraser-Liggett C."/>
            <person name="Strausberg R."/>
            <person name="Galagan J."/>
            <person name="Birren B."/>
            <person name="Collins F.H."/>
        </authorList>
    </citation>
    <scope>NUCLEOTIDE SEQUENCE [LARGE SCALE GENOMIC DNA]</scope>
    <source>
        <strain evidence="3">JHB</strain>
    </source>
</reference>
<name>B0XE38_CULQU</name>
<dbReference type="CDD" id="cd00104">
    <property type="entry name" value="KAZAL_FS"/>
    <property type="match status" value="1"/>
</dbReference>
<dbReference type="PANTHER" id="PTHR21179">
    <property type="entry name" value="SERINE-TYPE ENDOPEPTIDASE INHIBITOR"/>
    <property type="match status" value="1"/>
</dbReference>
<dbReference type="eggNOG" id="ENOG502T983">
    <property type="taxonomic scope" value="Eukaryota"/>
</dbReference>
<dbReference type="Proteomes" id="UP000002320">
    <property type="component" value="Unassembled WGS sequence"/>
</dbReference>
<dbReference type="SUPFAM" id="SSF100895">
    <property type="entry name" value="Kazal-type serine protease inhibitors"/>
    <property type="match status" value="1"/>
</dbReference>
<dbReference type="PROSITE" id="PS51465">
    <property type="entry name" value="KAZAL_2"/>
    <property type="match status" value="1"/>
</dbReference>
<dbReference type="InParanoid" id="B0XE38"/>
<dbReference type="VEuPathDB" id="VectorBase:CPIJ017273"/>
<dbReference type="Pfam" id="PF00050">
    <property type="entry name" value="Kazal_1"/>
    <property type="match status" value="1"/>
</dbReference>
<dbReference type="VEuPathDB" id="VectorBase:CQUJHB014056"/>
<dbReference type="GO" id="GO:0004867">
    <property type="term" value="F:serine-type endopeptidase inhibitor activity"/>
    <property type="evidence" value="ECO:0007669"/>
    <property type="project" value="InterPro"/>
</dbReference>
<dbReference type="InterPro" id="IPR036058">
    <property type="entry name" value="Kazal_dom_sf"/>
</dbReference>
<reference evidence="4" key="2">
    <citation type="submission" date="2021-02" db="UniProtKB">
        <authorList>
            <consortium name="EnsemblMetazoa"/>
        </authorList>
    </citation>
    <scope>IDENTIFICATION</scope>
    <source>
        <strain evidence="4">JHB</strain>
    </source>
</reference>
<evidence type="ECO:0000256" key="1">
    <source>
        <dbReference type="SAM" id="MobiDB-lite"/>
    </source>
</evidence>
<dbReference type="OrthoDB" id="6513408at2759"/>
<evidence type="ECO:0000313" key="3">
    <source>
        <dbReference type="EMBL" id="EDS45810.1"/>
    </source>
</evidence>
<dbReference type="Gene3D" id="3.30.60.30">
    <property type="match status" value="1"/>
</dbReference>